<proteinExistence type="predicted"/>
<name>A0ABR7GLA6_9FIRM</name>
<evidence type="ECO:0000313" key="2">
    <source>
        <dbReference type="Proteomes" id="UP000641741"/>
    </source>
</evidence>
<dbReference type="EMBL" id="JACOPK010000003">
    <property type="protein sequence ID" value="MBC5695096.1"/>
    <property type="molecule type" value="Genomic_DNA"/>
</dbReference>
<protein>
    <submittedName>
        <fullName evidence="1">Uncharacterized protein</fullName>
    </submittedName>
</protein>
<gene>
    <name evidence="1" type="ORF">H8S02_03935</name>
</gene>
<comment type="caution">
    <text evidence="1">The sequence shown here is derived from an EMBL/GenBank/DDBJ whole genome shotgun (WGS) entry which is preliminary data.</text>
</comment>
<accession>A0ABR7GLA6</accession>
<reference evidence="1 2" key="1">
    <citation type="submission" date="2020-08" db="EMBL/GenBank/DDBJ databases">
        <title>Genome public.</title>
        <authorList>
            <person name="Liu C."/>
            <person name="Sun Q."/>
        </authorList>
    </citation>
    <scope>NUCLEOTIDE SEQUENCE [LARGE SCALE GENOMIC DNA]</scope>
    <source>
        <strain evidence="1 2">M2</strain>
    </source>
</reference>
<sequence>MAERYTKTYVSVNVDIDEDGTMLPRLIRWMNGRVFAIEQLGYKCRASSAKVGGGGIRYTVRINGRETYLFQEGSRWFVEARA</sequence>
<keyword evidence="2" id="KW-1185">Reference proteome</keyword>
<dbReference type="RefSeq" id="WP_186969394.1">
    <property type="nucleotide sequence ID" value="NZ_JACOPK010000003.1"/>
</dbReference>
<dbReference type="Proteomes" id="UP000641741">
    <property type="component" value="Unassembled WGS sequence"/>
</dbReference>
<organism evidence="1 2">
    <name type="scientific">Agathobaculum hominis</name>
    <dbReference type="NCBI Taxonomy" id="2763014"/>
    <lineage>
        <taxon>Bacteria</taxon>
        <taxon>Bacillati</taxon>
        <taxon>Bacillota</taxon>
        <taxon>Clostridia</taxon>
        <taxon>Eubacteriales</taxon>
        <taxon>Butyricicoccaceae</taxon>
        <taxon>Agathobaculum</taxon>
    </lineage>
</organism>
<evidence type="ECO:0000313" key="1">
    <source>
        <dbReference type="EMBL" id="MBC5695096.1"/>
    </source>
</evidence>